<dbReference type="Proteomes" id="UP001195422">
    <property type="component" value="Unassembled WGS sequence"/>
</dbReference>
<organism evidence="2 3">
    <name type="scientific">Glutamicibacter protophormiae</name>
    <name type="common">Brevibacterium protophormiae</name>
    <dbReference type="NCBI Taxonomy" id="37930"/>
    <lineage>
        <taxon>Bacteria</taxon>
        <taxon>Bacillati</taxon>
        <taxon>Actinomycetota</taxon>
        <taxon>Actinomycetes</taxon>
        <taxon>Micrococcales</taxon>
        <taxon>Micrococcaceae</taxon>
        <taxon>Glutamicibacter</taxon>
    </lineage>
</organism>
<proteinExistence type="predicted"/>
<feature type="chain" id="PRO_5046503510" description="Lipoprotein" evidence="1">
    <location>
        <begin position="21"/>
        <end position="144"/>
    </location>
</feature>
<dbReference type="PROSITE" id="PS51257">
    <property type="entry name" value="PROKAR_LIPOPROTEIN"/>
    <property type="match status" value="1"/>
</dbReference>
<gene>
    <name evidence="2" type="ORF">JOF39_003425</name>
</gene>
<evidence type="ECO:0000256" key="1">
    <source>
        <dbReference type="SAM" id="SignalP"/>
    </source>
</evidence>
<evidence type="ECO:0008006" key="4">
    <source>
        <dbReference type="Google" id="ProtNLM"/>
    </source>
</evidence>
<feature type="signal peptide" evidence="1">
    <location>
        <begin position="1"/>
        <end position="20"/>
    </location>
</feature>
<accession>A0ABS4XUZ7</accession>
<dbReference type="EMBL" id="JAGIOJ010000001">
    <property type="protein sequence ID" value="MBP2400344.1"/>
    <property type="molecule type" value="Genomic_DNA"/>
</dbReference>
<keyword evidence="1" id="KW-0732">Signal</keyword>
<evidence type="ECO:0000313" key="3">
    <source>
        <dbReference type="Proteomes" id="UP001195422"/>
    </source>
</evidence>
<keyword evidence="3" id="KW-1185">Reference proteome</keyword>
<dbReference type="RefSeq" id="WP_188948906.1">
    <property type="nucleotide sequence ID" value="NZ_BMPH01000010.1"/>
</dbReference>
<sequence length="144" mass="15042">MLKKISASAAVLAIAGTVLTGCSGKLSTEETCNYINDQAQEQNLKQKMTDAGSAIATGDASKFRDATAELASVMKDAAGKTSDEKLADALTRSADLSNKMAEAMGDDSLDLVAMAAKMQEFQTPEFTEASTYLTTACPSMPALD</sequence>
<evidence type="ECO:0000313" key="2">
    <source>
        <dbReference type="EMBL" id="MBP2400344.1"/>
    </source>
</evidence>
<protein>
    <recommendedName>
        <fullName evidence="4">Lipoprotein</fullName>
    </recommendedName>
</protein>
<comment type="caution">
    <text evidence="2">The sequence shown here is derived from an EMBL/GenBank/DDBJ whole genome shotgun (WGS) entry which is preliminary data.</text>
</comment>
<name>A0ABS4XUZ7_GLUPR</name>
<reference evidence="2 3" key="1">
    <citation type="submission" date="2021-03" db="EMBL/GenBank/DDBJ databases">
        <title>Sequencing the genomes of 1000 actinobacteria strains.</title>
        <authorList>
            <person name="Klenk H.-P."/>
        </authorList>
    </citation>
    <scope>NUCLEOTIDE SEQUENCE [LARGE SCALE GENOMIC DNA]</scope>
    <source>
        <strain evidence="2 3">DSM 20168</strain>
    </source>
</reference>